<sequence length="137" mass="15656">MALFELEQDFGSAPETEWKAPTFKDCAAADIDLTFFEQDEHADLHTVDGKEALVIVDDQRLKEHNSHWEAGAKQNFDTGLYTASTVLYIRVKDYGPKPKIGKHLVMDKGTSQQRTYSILNCEEEAGIYRITMERTRQ</sequence>
<protein>
    <submittedName>
        <fullName evidence="1">Uncharacterized protein</fullName>
    </submittedName>
</protein>
<dbReference type="AlphaFoldDB" id="A0A6N2TZC1"/>
<proteinExistence type="predicted"/>
<evidence type="ECO:0000313" key="1">
    <source>
        <dbReference type="EMBL" id="VYT11504.1"/>
    </source>
</evidence>
<gene>
    <name evidence="1" type="ORF">AULFYP135_01699</name>
</gene>
<accession>A0A6N2TZC1</accession>
<dbReference type="EMBL" id="CACRSL010000003">
    <property type="protein sequence ID" value="VYT11504.1"/>
    <property type="molecule type" value="Genomic_DNA"/>
</dbReference>
<organism evidence="1">
    <name type="scientific">uncultured Anaerotruncus sp</name>
    <dbReference type="NCBI Taxonomy" id="905011"/>
    <lineage>
        <taxon>Bacteria</taxon>
        <taxon>Bacillati</taxon>
        <taxon>Bacillota</taxon>
        <taxon>Clostridia</taxon>
        <taxon>Eubacteriales</taxon>
        <taxon>Oscillospiraceae</taxon>
        <taxon>Anaerotruncus</taxon>
        <taxon>environmental samples</taxon>
    </lineage>
</organism>
<reference evidence="1" key="1">
    <citation type="submission" date="2019-11" db="EMBL/GenBank/DDBJ databases">
        <authorList>
            <person name="Feng L."/>
        </authorList>
    </citation>
    <scope>NUCLEOTIDE SEQUENCE</scope>
    <source>
        <strain evidence="1">AundefinedLFYP135</strain>
    </source>
</reference>
<name>A0A6N2TZC1_9FIRM</name>